<dbReference type="InterPro" id="IPR006311">
    <property type="entry name" value="TAT_signal"/>
</dbReference>
<dbReference type="RefSeq" id="WP_089730980.1">
    <property type="nucleotide sequence ID" value="NZ_FNIA01000001.1"/>
</dbReference>
<dbReference type="Proteomes" id="UP000199370">
    <property type="component" value="Unassembled WGS sequence"/>
</dbReference>
<dbReference type="PROSITE" id="PS51318">
    <property type="entry name" value="TAT"/>
    <property type="match status" value="1"/>
</dbReference>
<evidence type="ECO:0000313" key="1">
    <source>
        <dbReference type="EMBL" id="SDM31669.1"/>
    </source>
</evidence>
<sequence>MRERQHSTDVSRRRLLATGAGTLGSVALLSSGVSATNTSETISVETFASQAYYDEHGWKHLGKLSDHTDDLQTVWPQTQISNTAVNGSDIQIDWQFNYRYKNPESDASDVYGRNTDFNEWLQNEINWDLLDAAVVLDWDEDDGNTGIAPGAVGTDNKTASVNAAACQDLPSYWSPKTVPKIMAHELGHLHGASHGDAELQGTDCKASLMLQEEDDVYIYPSCDGIEGIAQRFSDDNARTVKTFVRDDY</sequence>
<dbReference type="InterPro" id="IPR024079">
    <property type="entry name" value="MetalloPept_cat_dom_sf"/>
</dbReference>
<dbReference type="AlphaFoldDB" id="A0A1G9S874"/>
<dbReference type="STRING" id="996166.SAMN05192554_1015"/>
<dbReference type="EMBL" id="FNIA01000001">
    <property type="protein sequence ID" value="SDM31669.1"/>
    <property type="molecule type" value="Genomic_DNA"/>
</dbReference>
<evidence type="ECO:0000313" key="2">
    <source>
        <dbReference type="Proteomes" id="UP000199370"/>
    </source>
</evidence>
<keyword evidence="2" id="KW-1185">Reference proteome</keyword>
<organism evidence="1 2">
    <name type="scientific">Haloarchaeobius iranensis</name>
    <dbReference type="NCBI Taxonomy" id="996166"/>
    <lineage>
        <taxon>Archaea</taxon>
        <taxon>Methanobacteriati</taxon>
        <taxon>Methanobacteriota</taxon>
        <taxon>Stenosarchaea group</taxon>
        <taxon>Halobacteria</taxon>
        <taxon>Halobacteriales</taxon>
        <taxon>Halorubellaceae</taxon>
        <taxon>Haloarchaeobius</taxon>
    </lineage>
</organism>
<dbReference type="Gene3D" id="3.40.390.10">
    <property type="entry name" value="Collagenase (Catalytic Domain)"/>
    <property type="match status" value="1"/>
</dbReference>
<dbReference type="Pfam" id="PF13582">
    <property type="entry name" value="Reprolysin_3"/>
    <property type="match status" value="1"/>
</dbReference>
<protein>
    <submittedName>
        <fullName evidence="1">Metallo-peptidase family M12B Reprolysin-like</fullName>
    </submittedName>
</protein>
<dbReference type="GO" id="GO:0008237">
    <property type="term" value="F:metallopeptidase activity"/>
    <property type="evidence" value="ECO:0007669"/>
    <property type="project" value="InterPro"/>
</dbReference>
<name>A0A1G9S874_9EURY</name>
<reference evidence="1 2" key="1">
    <citation type="submission" date="2016-10" db="EMBL/GenBank/DDBJ databases">
        <authorList>
            <person name="de Groot N.N."/>
        </authorList>
    </citation>
    <scope>NUCLEOTIDE SEQUENCE [LARGE SCALE GENOMIC DNA]</scope>
    <source>
        <strain evidence="2">EB21,IBRC-M 10013,KCTC 4048</strain>
    </source>
</reference>
<proteinExistence type="predicted"/>
<dbReference type="SUPFAM" id="SSF55486">
    <property type="entry name" value="Metalloproteases ('zincins'), catalytic domain"/>
    <property type="match status" value="1"/>
</dbReference>
<accession>A0A1G9S874</accession>
<gene>
    <name evidence="1" type="ORF">SAMN05192554_1015</name>
</gene>